<evidence type="ECO:0000313" key="2">
    <source>
        <dbReference type="EMBL" id="SIQ55131.1"/>
    </source>
</evidence>
<feature type="chain" id="PRO_5034687062" evidence="1">
    <location>
        <begin position="24"/>
        <end position="172"/>
    </location>
</feature>
<proteinExistence type="predicted"/>
<keyword evidence="1" id="KW-0732">Signal</keyword>
<accession>A0A8G2CJL5</accession>
<dbReference type="InterPro" id="IPR012899">
    <property type="entry name" value="LTXXQ"/>
</dbReference>
<keyword evidence="3" id="KW-1185">Reference proteome</keyword>
<dbReference type="GO" id="GO:0042597">
    <property type="term" value="C:periplasmic space"/>
    <property type="evidence" value="ECO:0007669"/>
    <property type="project" value="InterPro"/>
</dbReference>
<reference evidence="2 3" key="1">
    <citation type="submission" date="2017-01" db="EMBL/GenBank/DDBJ databases">
        <authorList>
            <person name="Varghese N."/>
            <person name="Submissions S."/>
        </authorList>
    </citation>
    <scope>NUCLEOTIDE SEQUENCE [LARGE SCALE GENOMIC DNA]</scope>
    <source>
        <strain evidence="2 3">ATCC 35905</strain>
    </source>
</reference>
<dbReference type="Pfam" id="PF07813">
    <property type="entry name" value="LTXXQ"/>
    <property type="match status" value="1"/>
</dbReference>
<sequence>MPSMIHRKPALAALILTTGLGLAAISATHAATTTTAAPATTANTTTAMTPAQKAIIAHVDARLATLKKSIGITTDEESSWHGFTQVSRTNALNLSAMYEQRAKTLATMNAVQNMESYAAISAKNADDMNALSASFQTLYSKLSPAQQKKIDAAFRAKAEAMTKKHLKKLKHS</sequence>
<organism evidence="2 3">
    <name type="scientific">Acidiphilium rubrum</name>
    <dbReference type="NCBI Taxonomy" id="526"/>
    <lineage>
        <taxon>Bacteria</taxon>
        <taxon>Pseudomonadati</taxon>
        <taxon>Pseudomonadota</taxon>
        <taxon>Alphaproteobacteria</taxon>
        <taxon>Acetobacterales</taxon>
        <taxon>Acidocellaceae</taxon>
        <taxon>Acidiphilium</taxon>
    </lineage>
</organism>
<gene>
    <name evidence="2" type="ORF">SAMN05421828_10654</name>
</gene>
<dbReference type="RefSeq" id="WP_029312277.1">
    <property type="nucleotide sequence ID" value="NZ_FTNE01000006.1"/>
</dbReference>
<protein>
    <submittedName>
        <fullName evidence="2">LTXXQ motif family protein</fullName>
    </submittedName>
</protein>
<dbReference type="OrthoDB" id="7284939at2"/>
<feature type="signal peptide" evidence="1">
    <location>
        <begin position="1"/>
        <end position="23"/>
    </location>
</feature>
<evidence type="ECO:0000256" key="1">
    <source>
        <dbReference type="SAM" id="SignalP"/>
    </source>
</evidence>
<name>A0A8G2CJL5_ACIRU</name>
<comment type="caution">
    <text evidence="2">The sequence shown here is derived from an EMBL/GenBank/DDBJ whole genome shotgun (WGS) entry which is preliminary data.</text>
</comment>
<dbReference type="EMBL" id="FTNE01000006">
    <property type="protein sequence ID" value="SIQ55131.1"/>
    <property type="molecule type" value="Genomic_DNA"/>
</dbReference>
<dbReference type="AlphaFoldDB" id="A0A8G2CJL5"/>
<evidence type="ECO:0000313" key="3">
    <source>
        <dbReference type="Proteomes" id="UP000186308"/>
    </source>
</evidence>
<dbReference type="Proteomes" id="UP000186308">
    <property type="component" value="Unassembled WGS sequence"/>
</dbReference>